<evidence type="ECO:0000313" key="1">
    <source>
        <dbReference type="EMBL" id="SVD23595.1"/>
    </source>
</evidence>
<dbReference type="EMBL" id="UINC01137949">
    <property type="protein sequence ID" value="SVD23595.1"/>
    <property type="molecule type" value="Genomic_DNA"/>
</dbReference>
<proteinExistence type="predicted"/>
<feature type="non-terminal residue" evidence="1">
    <location>
        <position position="1"/>
    </location>
</feature>
<sequence>ALNIVFSSSDWINFFKEQLKILCEEKIKDKELLEQAEIEIKEIVNFCKYKLAGLFDIDADLSPISEKFNFDILSWLDSDHEKPLSDYRAKTPISCQFEYDQEQLQTRKDQFSRYGNDVNALSKIVTRISSLESQFRQIRKNDDSIRGIYNYTQGSMTKYTLAN</sequence>
<reference evidence="1" key="1">
    <citation type="submission" date="2018-05" db="EMBL/GenBank/DDBJ databases">
        <authorList>
            <person name="Lanie J.A."/>
            <person name="Ng W.-L."/>
            <person name="Kazmierczak K.M."/>
            <person name="Andrzejewski T.M."/>
            <person name="Davidsen T.M."/>
            <person name="Wayne K.J."/>
            <person name="Tettelin H."/>
            <person name="Glass J.I."/>
            <person name="Rusch D."/>
            <person name="Podicherti R."/>
            <person name="Tsui H.-C.T."/>
            <person name="Winkler M.E."/>
        </authorList>
    </citation>
    <scope>NUCLEOTIDE SEQUENCE</scope>
</reference>
<name>A0A382TPA2_9ZZZZ</name>
<organism evidence="1">
    <name type="scientific">marine metagenome</name>
    <dbReference type="NCBI Taxonomy" id="408172"/>
    <lineage>
        <taxon>unclassified sequences</taxon>
        <taxon>metagenomes</taxon>
        <taxon>ecological metagenomes</taxon>
    </lineage>
</organism>
<accession>A0A382TPA2</accession>
<gene>
    <name evidence="1" type="ORF">METZ01_LOCUS376449</name>
</gene>
<protein>
    <submittedName>
        <fullName evidence="1">Uncharacterized protein</fullName>
    </submittedName>
</protein>
<dbReference type="AlphaFoldDB" id="A0A382TPA2"/>